<dbReference type="InParanoid" id="A0A1X7VBT9"/>
<dbReference type="SMART" id="SM00228">
    <property type="entry name" value="PDZ"/>
    <property type="match status" value="1"/>
</dbReference>
<dbReference type="SMART" id="SM00369">
    <property type="entry name" value="LRR_TYP"/>
    <property type="match status" value="3"/>
</dbReference>
<dbReference type="EnsemblMetazoa" id="XM_003384976.2">
    <property type="protein sequence ID" value="XP_003385024.2"/>
    <property type="gene ID" value="LOC100637874"/>
</dbReference>
<reference evidence="5" key="2">
    <citation type="submission" date="2017-05" db="UniProtKB">
        <authorList>
            <consortium name="EnsemblMetazoa"/>
        </authorList>
    </citation>
    <scope>IDENTIFICATION</scope>
</reference>
<dbReference type="InterPro" id="IPR003591">
    <property type="entry name" value="Leu-rich_rpt_typical-subtyp"/>
</dbReference>
<dbReference type="InterPro" id="IPR050216">
    <property type="entry name" value="LRR_domain-containing"/>
</dbReference>
<organism evidence="5">
    <name type="scientific">Amphimedon queenslandica</name>
    <name type="common">Sponge</name>
    <dbReference type="NCBI Taxonomy" id="400682"/>
    <lineage>
        <taxon>Eukaryota</taxon>
        <taxon>Metazoa</taxon>
        <taxon>Porifera</taxon>
        <taxon>Demospongiae</taxon>
        <taxon>Heteroscleromorpha</taxon>
        <taxon>Haplosclerida</taxon>
        <taxon>Niphatidae</taxon>
        <taxon>Amphimedon</taxon>
    </lineage>
</organism>
<reference evidence="6" key="1">
    <citation type="journal article" date="2010" name="Nature">
        <title>The Amphimedon queenslandica genome and the evolution of animal complexity.</title>
        <authorList>
            <person name="Srivastava M."/>
            <person name="Simakov O."/>
            <person name="Chapman J."/>
            <person name="Fahey B."/>
            <person name="Gauthier M.E."/>
            <person name="Mitros T."/>
            <person name="Richards G.S."/>
            <person name="Conaco C."/>
            <person name="Dacre M."/>
            <person name="Hellsten U."/>
            <person name="Larroux C."/>
            <person name="Putnam N.H."/>
            <person name="Stanke M."/>
            <person name="Adamska M."/>
            <person name="Darling A."/>
            <person name="Degnan S.M."/>
            <person name="Oakley T.H."/>
            <person name="Plachetzki D.C."/>
            <person name="Zhai Y."/>
            <person name="Adamski M."/>
            <person name="Calcino A."/>
            <person name="Cummins S.F."/>
            <person name="Goodstein D.M."/>
            <person name="Harris C."/>
            <person name="Jackson D.J."/>
            <person name="Leys S.P."/>
            <person name="Shu S."/>
            <person name="Woodcroft B.J."/>
            <person name="Vervoort M."/>
            <person name="Kosik K.S."/>
            <person name="Manning G."/>
            <person name="Degnan B.M."/>
            <person name="Rokhsar D.S."/>
        </authorList>
    </citation>
    <scope>NUCLEOTIDE SEQUENCE [LARGE SCALE GENOMIC DNA]</scope>
</reference>
<dbReference type="InterPro" id="IPR001478">
    <property type="entry name" value="PDZ"/>
</dbReference>
<dbReference type="InterPro" id="IPR036034">
    <property type="entry name" value="PDZ_sf"/>
</dbReference>
<dbReference type="PROSITE" id="PS51450">
    <property type="entry name" value="LRR"/>
    <property type="match status" value="1"/>
</dbReference>
<feature type="compositionally biased region" description="Basic and acidic residues" evidence="3">
    <location>
        <begin position="62"/>
        <end position="80"/>
    </location>
</feature>
<evidence type="ECO:0000313" key="5">
    <source>
        <dbReference type="EnsemblMetazoa" id="Aqu2.1.37209_001"/>
    </source>
</evidence>
<accession>A0A1X7VBT9</accession>
<evidence type="ECO:0000313" key="6">
    <source>
        <dbReference type="Proteomes" id="UP000007879"/>
    </source>
</evidence>
<keyword evidence="1" id="KW-0433">Leucine-rich repeat</keyword>
<dbReference type="PANTHER" id="PTHR48051:SF1">
    <property type="entry name" value="RAS SUPPRESSOR PROTEIN 1"/>
    <property type="match status" value="1"/>
</dbReference>
<evidence type="ECO:0000256" key="1">
    <source>
        <dbReference type="ARBA" id="ARBA00022614"/>
    </source>
</evidence>
<dbReference type="GO" id="GO:0005737">
    <property type="term" value="C:cytoplasm"/>
    <property type="evidence" value="ECO:0007669"/>
    <property type="project" value="TreeGrafter"/>
</dbReference>
<feature type="compositionally biased region" description="Polar residues" evidence="3">
    <location>
        <begin position="45"/>
        <end position="61"/>
    </location>
</feature>
<dbReference type="OrthoDB" id="2272012at2759"/>
<name>A0A1X7VBT9_AMPQE</name>
<feature type="compositionally biased region" description="Low complexity" evidence="3">
    <location>
        <begin position="21"/>
        <end position="44"/>
    </location>
</feature>
<protein>
    <recommendedName>
        <fullName evidence="4">PDZ domain-containing protein</fullName>
    </recommendedName>
</protein>
<feature type="compositionally biased region" description="Low complexity" evidence="3">
    <location>
        <begin position="81"/>
        <end position="97"/>
    </location>
</feature>
<dbReference type="Gene3D" id="3.80.10.10">
    <property type="entry name" value="Ribonuclease Inhibitor"/>
    <property type="match status" value="1"/>
</dbReference>
<dbReference type="InterPro" id="IPR001611">
    <property type="entry name" value="Leu-rich_rpt"/>
</dbReference>
<keyword evidence="6" id="KW-1185">Reference proteome</keyword>
<dbReference type="eggNOG" id="KOG0619">
    <property type="taxonomic scope" value="Eukaryota"/>
</dbReference>
<evidence type="ECO:0000256" key="3">
    <source>
        <dbReference type="SAM" id="MobiDB-lite"/>
    </source>
</evidence>
<sequence length="477" mass="52640">MTTRRRSKSPFRFMHRGGRGSHSPSPARRAPSTIATSTIRATSSNGSINSCGMNGTATSGSIEEKRASPAKDCPTPDRPRSTASCSSGSSNGMTPSSSVMLEGVLATTPSLPKVVQVRRTNLRKRPPDDPISGWGFVLRGTTSEFKNGVKVYTCHVETVKEGSAAMNVGIKEGDQILSIDGELVKDFQHSNVVKIFQSRDKVELTLLPTKFKGAVQVRVTDFNRQSLQYLWSLTMCLQSLEIINVKMSPDPSSSNTLIDLSTLPGLRHLAVNHCSLENFSRLEGLKGLRRLESLSLAHNFLPFEAFTKDCPLSSLSSLKRLDLSYNLLTGLPPVILTLLNIETLVLVENNISELPASLHFLKKLTTLCIDGNLLRDVDNCLEMVSQLKMVTMADNQFDTEPYCVKHKAYVITGVEGNPYIAGNGKRHQEFYLRRSYSTRGVYKSQESTQIRRVSTAFMDPAILQQLDHELENNNGSQ</sequence>
<gene>
    <name evidence="5" type="primary">100637874</name>
</gene>
<keyword evidence="2" id="KW-0677">Repeat</keyword>
<dbReference type="Gene3D" id="2.30.42.10">
    <property type="match status" value="1"/>
</dbReference>
<feature type="compositionally biased region" description="Basic residues" evidence="3">
    <location>
        <begin position="1"/>
        <end position="19"/>
    </location>
</feature>
<dbReference type="InterPro" id="IPR032675">
    <property type="entry name" value="LRR_dom_sf"/>
</dbReference>
<feature type="region of interest" description="Disordered" evidence="3">
    <location>
        <begin position="1"/>
        <end position="97"/>
    </location>
</feature>
<evidence type="ECO:0000259" key="4">
    <source>
        <dbReference type="PROSITE" id="PS50106"/>
    </source>
</evidence>
<dbReference type="Proteomes" id="UP000007879">
    <property type="component" value="Unassembled WGS sequence"/>
</dbReference>
<dbReference type="KEGG" id="aqu:100637874"/>
<feature type="domain" description="PDZ" evidence="4">
    <location>
        <begin position="119"/>
        <end position="198"/>
    </location>
</feature>
<dbReference type="EnsemblMetazoa" id="Aqu2.1.37209_001">
    <property type="protein sequence ID" value="Aqu2.1.37209_001"/>
    <property type="gene ID" value="Aqu2.1.37209"/>
</dbReference>
<dbReference type="Pfam" id="PF00595">
    <property type="entry name" value="PDZ"/>
    <property type="match status" value="1"/>
</dbReference>
<dbReference type="STRING" id="400682.A0A1X7VBT9"/>
<dbReference type="SUPFAM" id="SSF52058">
    <property type="entry name" value="L domain-like"/>
    <property type="match status" value="1"/>
</dbReference>
<dbReference type="PANTHER" id="PTHR48051">
    <property type="match status" value="1"/>
</dbReference>
<dbReference type="SUPFAM" id="SSF50156">
    <property type="entry name" value="PDZ domain-like"/>
    <property type="match status" value="1"/>
</dbReference>
<dbReference type="AlphaFoldDB" id="A0A1X7VBT9"/>
<proteinExistence type="predicted"/>
<evidence type="ECO:0000256" key="2">
    <source>
        <dbReference type="ARBA" id="ARBA00022737"/>
    </source>
</evidence>
<dbReference type="PROSITE" id="PS50106">
    <property type="entry name" value="PDZ"/>
    <property type="match status" value="1"/>
</dbReference>